<evidence type="ECO:0000313" key="2">
    <source>
        <dbReference type="EMBL" id="MFD1676984.1"/>
    </source>
</evidence>
<keyword evidence="3" id="KW-1185">Reference proteome</keyword>
<proteinExistence type="predicted"/>
<gene>
    <name evidence="2" type="ORF">ACFSB2_20110</name>
</gene>
<protein>
    <submittedName>
        <fullName evidence="2">Sugar phosphate isomerase/epimerase family protein</fullName>
    </submittedName>
</protein>
<dbReference type="Pfam" id="PF01261">
    <property type="entry name" value="AP_endonuc_2"/>
    <property type="match status" value="1"/>
</dbReference>
<dbReference type="Proteomes" id="UP001597079">
    <property type="component" value="Unassembled WGS sequence"/>
</dbReference>
<feature type="domain" description="Xylose isomerase-like TIM barrel" evidence="1">
    <location>
        <begin position="19"/>
        <end position="263"/>
    </location>
</feature>
<evidence type="ECO:0000259" key="1">
    <source>
        <dbReference type="Pfam" id="PF01261"/>
    </source>
</evidence>
<evidence type="ECO:0000313" key="3">
    <source>
        <dbReference type="Proteomes" id="UP001597079"/>
    </source>
</evidence>
<dbReference type="RefSeq" id="WP_377944896.1">
    <property type="nucleotide sequence ID" value="NZ_JBHUCX010000083.1"/>
</dbReference>
<accession>A0ABW4JLR1</accession>
<name>A0ABW4JLR1_9BACL</name>
<organism evidence="2 3">
    <name type="scientific">Alicyclobacillus fodiniaquatilis</name>
    <dbReference type="NCBI Taxonomy" id="1661150"/>
    <lineage>
        <taxon>Bacteria</taxon>
        <taxon>Bacillati</taxon>
        <taxon>Bacillota</taxon>
        <taxon>Bacilli</taxon>
        <taxon>Bacillales</taxon>
        <taxon>Alicyclobacillaceae</taxon>
        <taxon>Alicyclobacillus</taxon>
    </lineage>
</organism>
<comment type="caution">
    <text evidence="2">The sequence shown here is derived from an EMBL/GenBank/DDBJ whole genome shotgun (WGS) entry which is preliminary data.</text>
</comment>
<dbReference type="SUPFAM" id="SSF51658">
    <property type="entry name" value="Xylose isomerase-like"/>
    <property type="match status" value="1"/>
</dbReference>
<dbReference type="GO" id="GO:0016853">
    <property type="term" value="F:isomerase activity"/>
    <property type="evidence" value="ECO:0007669"/>
    <property type="project" value="UniProtKB-KW"/>
</dbReference>
<dbReference type="InterPro" id="IPR050312">
    <property type="entry name" value="IolE/XylAMocC-like"/>
</dbReference>
<keyword evidence="2" id="KW-0413">Isomerase</keyword>
<dbReference type="InterPro" id="IPR013022">
    <property type="entry name" value="Xyl_isomerase-like_TIM-brl"/>
</dbReference>
<dbReference type="InterPro" id="IPR036237">
    <property type="entry name" value="Xyl_isomerase-like_sf"/>
</dbReference>
<dbReference type="EMBL" id="JBHUCX010000083">
    <property type="protein sequence ID" value="MFD1676984.1"/>
    <property type="molecule type" value="Genomic_DNA"/>
</dbReference>
<sequence length="284" mass="30557">MKACLHPSIVAVRELVPYLDLAHSIGYEYVDVDGSWLAKEAESHGEAALDELFAARSLKLGSFGLPVNLFGSEADFESGLSRLEAEAERAIRLGGTRCCTFLWPSIDELPVPYASRLASRLRRCANILAAYGVRLGLEFVGPHHLRNKKYPFVVTLADALAYIEGIGAPNVGILLDSYHAYTAEVPLSEVSALKGHQIVHVHVNDTPQPPHLAHDFERVLPGEGAIDLAGFFQALGETGYNGPVSLEVLNKEPIGDAENTAAKKAFAAVEGYIQAAREGASARA</sequence>
<dbReference type="Gene3D" id="3.20.20.150">
    <property type="entry name" value="Divalent-metal-dependent TIM barrel enzymes"/>
    <property type="match status" value="1"/>
</dbReference>
<reference evidence="3" key="1">
    <citation type="journal article" date="2019" name="Int. J. Syst. Evol. Microbiol.">
        <title>The Global Catalogue of Microorganisms (GCM) 10K type strain sequencing project: providing services to taxonomists for standard genome sequencing and annotation.</title>
        <authorList>
            <consortium name="The Broad Institute Genomics Platform"/>
            <consortium name="The Broad Institute Genome Sequencing Center for Infectious Disease"/>
            <person name="Wu L."/>
            <person name="Ma J."/>
        </authorList>
    </citation>
    <scope>NUCLEOTIDE SEQUENCE [LARGE SCALE GENOMIC DNA]</scope>
    <source>
        <strain evidence="3">CGMCC 1.12286</strain>
    </source>
</reference>
<dbReference type="PANTHER" id="PTHR12110">
    <property type="entry name" value="HYDROXYPYRUVATE ISOMERASE"/>
    <property type="match status" value="1"/>
</dbReference>